<evidence type="ECO:0000313" key="9">
    <source>
        <dbReference type="Proteomes" id="UP000027178"/>
    </source>
</evidence>
<evidence type="ECO:0000256" key="3">
    <source>
        <dbReference type="ARBA" id="ARBA00022475"/>
    </source>
</evidence>
<keyword evidence="5 7" id="KW-1133">Transmembrane helix</keyword>
<dbReference type="InterPro" id="IPR007140">
    <property type="entry name" value="DUF350"/>
</dbReference>
<dbReference type="PATRIC" id="fig|1348663.4.peg.7146"/>
<comment type="subcellular location">
    <subcellularLocation>
        <location evidence="1">Cell membrane</location>
        <topology evidence="1">Multi-pass membrane protein</topology>
    </subcellularLocation>
</comment>
<dbReference type="OrthoDB" id="5191770at2"/>
<evidence type="ECO:0000256" key="7">
    <source>
        <dbReference type="SAM" id="Phobius"/>
    </source>
</evidence>
<organism evidence="8 9">
    <name type="scientific">Kitasatospora cheerisanensis KCTC 2395</name>
    <dbReference type="NCBI Taxonomy" id="1348663"/>
    <lineage>
        <taxon>Bacteria</taxon>
        <taxon>Bacillati</taxon>
        <taxon>Actinomycetota</taxon>
        <taxon>Actinomycetes</taxon>
        <taxon>Kitasatosporales</taxon>
        <taxon>Streptomycetaceae</taxon>
        <taxon>Kitasatospora</taxon>
    </lineage>
</organism>
<gene>
    <name evidence="8" type="ORF">KCH_73980</name>
</gene>
<feature type="transmembrane region" description="Helical" evidence="7">
    <location>
        <begin position="7"/>
        <end position="29"/>
    </location>
</feature>
<keyword evidence="3" id="KW-1003">Cell membrane</keyword>
<name>A0A066YHD5_9ACTN</name>
<keyword evidence="9" id="KW-1185">Reference proteome</keyword>
<accession>A0A066YHD5</accession>
<evidence type="ECO:0000256" key="2">
    <source>
        <dbReference type="ARBA" id="ARBA00005779"/>
    </source>
</evidence>
<comment type="similarity">
    <text evidence="2">Belongs to the UPF0719 family.</text>
</comment>
<dbReference type="AlphaFoldDB" id="A0A066YHD5"/>
<dbReference type="HOGENOM" id="CLU_135044_0_0_11"/>
<evidence type="ECO:0000256" key="5">
    <source>
        <dbReference type="ARBA" id="ARBA00022989"/>
    </source>
</evidence>
<protein>
    <submittedName>
        <fullName evidence="8">Membrane protein</fullName>
    </submittedName>
</protein>
<dbReference type="RefSeq" id="WP_035869930.1">
    <property type="nucleotide sequence ID" value="NZ_KK853997.1"/>
</dbReference>
<feature type="transmembrane region" description="Helical" evidence="7">
    <location>
        <begin position="49"/>
        <end position="68"/>
    </location>
</feature>
<reference evidence="8 9" key="1">
    <citation type="submission" date="2014-05" db="EMBL/GenBank/DDBJ databases">
        <title>Draft Genome Sequence of Kitasatospora cheerisanensis KCTC 2395.</title>
        <authorList>
            <person name="Nam D.H."/>
        </authorList>
    </citation>
    <scope>NUCLEOTIDE SEQUENCE [LARGE SCALE GENOMIC DNA]</scope>
    <source>
        <strain evidence="8 9">KCTC 2395</strain>
    </source>
</reference>
<evidence type="ECO:0000256" key="1">
    <source>
        <dbReference type="ARBA" id="ARBA00004651"/>
    </source>
</evidence>
<dbReference type="Pfam" id="PF03994">
    <property type="entry name" value="DUF350"/>
    <property type="match status" value="1"/>
</dbReference>
<evidence type="ECO:0000256" key="6">
    <source>
        <dbReference type="ARBA" id="ARBA00023136"/>
    </source>
</evidence>
<dbReference type="Proteomes" id="UP000027178">
    <property type="component" value="Unassembled WGS sequence"/>
</dbReference>
<dbReference type="GO" id="GO:0005886">
    <property type="term" value="C:plasma membrane"/>
    <property type="evidence" value="ECO:0007669"/>
    <property type="project" value="UniProtKB-SubCell"/>
</dbReference>
<feature type="transmembrane region" description="Helical" evidence="7">
    <location>
        <begin position="80"/>
        <end position="100"/>
    </location>
</feature>
<proteinExistence type="inferred from homology"/>
<dbReference type="EMBL" id="JNBY01000159">
    <property type="protein sequence ID" value="KDN80908.1"/>
    <property type="molecule type" value="Genomic_DNA"/>
</dbReference>
<feature type="transmembrane region" description="Helical" evidence="7">
    <location>
        <begin position="120"/>
        <end position="139"/>
    </location>
</feature>
<evidence type="ECO:0000313" key="8">
    <source>
        <dbReference type="EMBL" id="KDN80908.1"/>
    </source>
</evidence>
<keyword evidence="6 7" id="KW-0472">Membrane</keyword>
<dbReference type="eggNOG" id="COG3766">
    <property type="taxonomic scope" value="Bacteria"/>
</dbReference>
<evidence type="ECO:0000256" key="4">
    <source>
        <dbReference type="ARBA" id="ARBA00022692"/>
    </source>
</evidence>
<comment type="caution">
    <text evidence="8">The sequence shown here is derived from an EMBL/GenBank/DDBJ whole genome shotgun (WGS) entry which is preliminary data.</text>
</comment>
<sequence>MNDIVHGLGAAAVFGLVGLVLLLLGYLLIDVLTPGKLGRLIWAEGNRNAALLLSSALLGVGGIVYTAIRTTYDDFGKGLVSTLCFGVLGLLMMALAFWLLDLLTPGRLGAILVSKEPHPAVWVSASCNLAAAAIVAASIA</sequence>
<keyword evidence="4 7" id="KW-0812">Transmembrane</keyword>